<dbReference type="EMBL" id="SNRW01025151">
    <property type="protein sequence ID" value="KAA6361725.1"/>
    <property type="molecule type" value="Genomic_DNA"/>
</dbReference>
<dbReference type="SUPFAM" id="SSF52833">
    <property type="entry name" value="Thioredoxin-like"/>
    <property type="match status" value="1"/>
</dbReference>
<sequence>MTIKANDAIHNYPDSNCPTILVYQQGAIIKTWVTALPFGGNSLSRKSFELELVKLGVLTPAELLGVDGEEDLDLKINKTNDGHTSLFLTAKHGRGNARDEDEDEEDDDDRPANNKRNKNHTGSIADTGNDGRGGWKEIRFDLK</sequence>
<dbReference type="PANTHER" id="PTHR45809:SF3">
    <property type="entry name" value="VIRAL IAP-ASSOCIATED FACTOR HOMOLOG"/>
    <property type="match status" value="1"/>
</dbReference>
<dbReference type="OrthoDB" id="45518at2759"/>
<reference evidence="3 4" key="1">
    <citation type="submission" date="2019-03" db="EMBL/GenBank/DDBJ databases">
        <title>Single cell metagenomics reveals metabolic interactions within the superorganism composed of flagellate Streblomastix strix and complex community of Bacteroidetes bacteria on its surface.</title>
        <authorList>
            <person name="Treitli S.C."/>
            <person name="Kolisko M."/>
            <person name="Husnik F."/>
            <person name="Keeling P."/>
            <person name="Hampl V."/>
        </authorList>
    </citation>
    <scope>NUCLEOTIDE SEQUENCE [LARGE SCALE GENOMIC DNA]</scope>
    <source>
        <strain evidence="3">ST1C</strain>
    </source>
</reference>
<dbReference type="PANTHER" id="PTHR45809">
    <property type="entry name" value="VIRAL IAP-ASSOCIATED FACTOR HOMOLOG"/>
    <property type="match status" value="1"/>
</dbReference>
<dbReference type="InterPro" id="IPR036249">
    <property type="entry name" value="Thioredoxin-like_sf"/>
</dbReference>
<proteinExistence type="inferred from homology"/>
<organism evidence="3 4">
    <name type="scientific">Streblomastix strix</name>
    <dbReference type="NCBI Taxonomy" id="222440"/>
    <lineage>
        <taxon>Eukaryota</taxon>
        <taxon>Metamonada</taxon>
        <taxon>Preaxostyla</taxon>
        <taxon>Oxymonadida</taxon>
        <taxon>Streblomastigidae</taxon>
        <taxon>Streblomastix</taxon>
    </lineage>
</organism>
<evidence type="ECO:0000256" key="1">
    <source>
        <dbReference type="ARBA" id="ARBA00009686"/>
    </source>
</evidence>
<dbReference type="GO" id="GO:0006457">
    <property type="term" value="P:protein folding"/>
    <property type="evidence" value="ECO:0007669"/>
    <property type="project" value="TreeGrafter"/>
</dbReference>
<dbReference type="AlphaFoldDB" id="A0A5J4TWF9"/>
<evidence type="ECO:0008006" key="5">
    <source>
        <dbReference type="Google" id="ProtNLM"/>
    </source>
</evidence>
<name>A0A5J4TWF9_9EUKA</name>
<feature type="compositionally biased region" description="Acidic residues" evidence="2">
    <location>
        <begin position="99"/>
        <end position="109"/>
    </location>
</feature>
<dbReference type="Gene3D" id="3.40.30.10">
    <property type="entry name" value="Glutaredoxin"/>
    <property type="match status" value="1"/>
</dbReference>
<comment type="caution">
    <text evidence="3">The sequence shown here is derived from an EMBL/GenBank/DDBJ whole genome shotgun (WGS) entry which is preliminary data.</text>
</comment>
<evidence type="ECO:0000313" key="3">
    <source>
        <dbReference type="EMBL" id="KAA6361725.1"/>
    </source>
</evidence>
<dbReference type="GO" id="GO:0005737">
    <property type="term" value="C:cytoplasm"/>
    <property type="evidence" value="ECO:0007669"/>
    <property type="project" value="TreeGrafter"/>
</dbReference>
<comment type="similarity">
    <text evidence="1">Belongs to the phosducin family.</text>
</comment>
<protein>
    <recommendedName>
        <fullName evidence="5">Phosducin thioredoxin-like domain-containing protein</fullName>
    </recommendedName>
</protein>
<evidence type="ECO:0000256" key="2">
    <source>
        <dbReference type="SAM" id="MobiDB-lite"/>
    </source>
</evidence>
<dbReference type="Proteomes" id="UP000324800">
    <property type="component" value="Unassembled WGS sequence"/>
</dbReference>
<feature type="region of interest" description="Disordered" evidence="2">
    <location>
        <begin position="87"/>
        <end position="135"/>
    </location>
</feature>
<accession>A0A5J4TWF9</accession>
<dbReference type="InterPro" id="IPR051498">
    <property type="entry name" value="Phosducin-like_chap/apop_reg"/>
</dbReference>
<evidence type="ECO:0000313" key="4">
    <source>
        <dbReference type="Proteomes" id="UP000324800"/>
    </source>
</evidence>
<gene>
    <name evidence="3" type="ORF">EZS28_042749</name>
</gene>